<accession>A0ABN0NYW8</accession>
<protein>
    <submittedName>
        <fullName evidence="5">HAD hydrolase, family IA, variant 1</fullName>
    </submittedName>
</protein>
<evidence type="ECO:0000256" key="2">
    <source>
        <dbReference type="ARBA" id="ARBA00022723"/>
    </source>
</evidence>
<comment type="cofactor">
    <cofactor evidence="1">
        <name>Mg(2+)</name>
        <dbReference type="ChEBI" id="CHEBI:18420"/>
    </cofactor>
</comment>
<dbReference type="InterPro" id="IPR051400">
    <property type="entry name" value="HAD-like_hydrolase"/>
</dbReference>
<proteinExistence type="predicted"/>
<dbReference type="Proteomes" id="UP000016649">
    <property type="component" value="Unassembled WGS sequence"/>
</dbReference>
<evidence type="ECO:0000256" key="4">
    <source>
        <dbReference type="ARBA" id="ARBA00022842"/>
    </source>
</evidence>
<keyword evidence="4" id="KW-0460">Magnesium</keyword>
<name>A0ABN0NYW8_TRELE</name>
<evidence type="ECO:0000313" key="6">
    <source>
        <dbReference type="Proteomes" id="UP000016649"/>
    </source>
</evidence>
<dbReference type="PRINTS" id="PR00413">
    <property type="entry name" value="HADHALOGNASE"/>
</dbReference>
<keyword evidence="6" id="KW-1185">Reference proteome</keyword>
<comment type="caution">
    <text evidence="5">The sequence shown here is derived from an EMBL/GenBank/DDBJ whole genome shotgun (WGS) entry which is preliminary data.</text>
</comment>
<dbReference type="RefSeq" id="WP_021687420.1">
    <property type="nucleotide sequence ID" value="NZ_KI260566.1"/>
</dbReference>
<dbReference type="Gene3D" id="1.20.120.710">
    <property type="entry name" value="Haloacid dehalogenase hydrolase-like domain"/>
    <property type="match status" value="1"/>
</dbReference>
<dbReference type="NCBIfam" id="TIGR01549">
    <property type="entry name" value="HAD-SF-IA-v1"/>
    <property type="match status" value="1"/>
</dbReference>
<dbReference type="PANTHER" id="PTHR46470:SF2">
    <property type="entry name" value="GLYCERALDEHYDE 3-PHOSPHATE PHOSPHATASE"/>
    <property type="match status" value="1"/>
</dbReference>
<evidence type="ECO:0000256" key="3">
    <source>
        <dbReference type="ARBA" id="ARBA00022801"/>
    </source>
</evidence>
<keyword evidence="2" id="KW-0479">Metal-binding</keyword>
<dbReference type="Pfam" id="PF00702">
    <property type="entry name" value="Hydrolase"/>
    <property type="match status" value="1"/>
</dbReference>
<sequence length="217" mass="24567">MTVYRIPENLKTIIFDIDGTLYKNDEYVNEQIDSQIRAFAQSRNFSNEKARQMVNSYREEWAKLHDGKRPALNNALHDMGVQTDEIIAWRKELTHPENYLSFDEALADSLKELAAIYRLLCITNNPASIGRKTLEILGAQPFISEIIGFDTCKTAKPDPKVFELALKRAATPVEQCISVGDRYDIDIAVPLEMGMGGILVSGVQDVYKLKNVLELTR</sequence>
<dbReference type="PANTHER" id="PTHR46470">
    <property type="entry name" value="N-ACYLNEURAMINATE-9-PHOSPHATASE"/>
    <property type="match status" value="1"/>
</dbReference>
<dbReference type="Gene3D" id="3.40.50.1000">
    <property type="entry name" value="HAD superfamily/HAD-like"/>
    <property type="match status" value="1"/>
</dbReference>
<organism evidence="5 6">
    <name type="scientific">Treponema lecithinolyticum ATCC 700332</name>
    <dbReference type="NCBI Taxonomy" id="1321815"/>
    <lineage>
        <taxon>Bacteria</taxon>
        <taxon>Pseudomonadati</taxon>
        <taxon>Spirochaetota</taxon>
        <taxon>Spirochaetia</taxon>
        <taxon>Spirochaetales</taxon>
        <taxon>Treponemataceae</taxon>
        <taxon>Treponema</taxon>
    </lineage>
</organism>
<dbReference type="SUPFAM" id="SSF56784">
    <property type="entry name" value="HAD-like"/>
    <property type="match status" value="1"/>
</dbReference>
<dbReference type="InterPro" id="IPR036412">
    <property type="entry name" value="HAD-like_sf"/>
</dbReference>
<keyword evidence="3 5" id="KW-0378">Hydrolase</keyword>
<dbReference type="InterPro" id="IPR006439">
    <property type="entry name" value="HAD-SF_hydro_IA"/>
</dbReference>
<dbReference type="EMBL" id="AWVH01000030">
    <property type="protein sequence ID" value="ERJ93209.1"/>
    <property type="molecule type" value="Genomic_DNA"/>
</dbReference>
<dbReference type="InterPro" id="IPR023214">
    <property type="entry name" value="HAD_sf"/>
</dbReference>
<gene>
    <name evidence="5" type="ORF">HMPREF9193_01209</name>
</gene>
<dbReference type="SFLD" id="SFLDG01129">
    <property type="entry name" value="C1.5:_HAD__Beta-PGM__Phosphata"/>
    <property type="match status" value="1"/>
</dbReference>
<dbReference type="GO" id="GO:0016787">
    <property type="term" value="F:hydrolase activity"/>
    <property type="evidence" value="ECO:0007669"/>
    <property type="project" value="UniProtKB-KW"/>
</dbReference>
<reference evidence="5 6" key="1">
    <citation type="submission" date="2013-08" db="EMBL/GenBank/DDBJ databases">
        <authorList>
            <person name="Weinstock G."/>
            <person name="Sodergren E."/>
            <person name="Wylie T."/>
            <person name="Fulton L."/>
            <person name="Fulton R."/>
            <person name="Fronick C."/>
            <person name="O'Laughlin M."/>
            <person name="Godfrey J."/>
            <person name="Miner T."/>
            <person name="Herter B."/>
            <person name="Appelbaum E."/>
            <person name="Cordes M."/>
            <person name="Lek S."/>
            <person name="Wollam A."/>
            <person name="Pepin K.H."/>
            <person name="Palsikar V.B."/>
            <person name="Mitreva M."/>
            <person name="Wilson R.K."/>
        </authorList>
    </citation>
    <scope>NUCLEOTIDE SEQUENCE [LARGE SCALE GENOMIC DNA]</scope>
    <source>
        <strain evidence="5 6">ATCC 700332</strain>
    </source>
</reference>
<evidence type="ECO:0000256" key="1">
    <source>
        <dbReference type="ARBA" id="ARBA00001946"/>
    </source>
</evidence>
<evidence type="ECO:0000313" key="5">
    <source>
        <dbReference type="EMBL" id="ERJ93209.1"/>
    </source>
</evidence>
<dbReference type="SFLD" id="SFLDS00003">
    <property type="entry name" value="Haloacid_Dehalogenase"/>
    <property type="match status" value="1"/>
</dbReference>